<evidence type="ECO:0000313" key="2">
    <source>
        <dbReference type="WBParaSite" id="ACRNAN_scaffold4409.g26446.t1"/>
    </source>
</evidence>
<dbReference type="Proteomes" id="UP000887540">
    <property type="component" value="Unplaced"/>
</dbReference>
<organism evidence="1 2">
    <name type="scientific">Acrobeloides nanus</name>
    <dbReference type="NCBI Taxonomy" id="290746"/>
    <lineage>
        <taxon>Eukaryota</taxon>
        <taxon>Metazoa</taxon>
        <taxon>Ecdysozoa</taxon>
        <taxon>Nematoda</taxon>
        <taxon>Chromadorea</taxon>
        <taxon>Rhabditida</taxon>
        <taxon>Tylenchina</taxon>
        <taxon>Cephalobomorpha</taxon>
        <taxon>Cephaloboidea</taxon>
        <taxon>Cephalobidae</taxon>
        <taxon>Acrobeloides</taxon>
    </lineage>
</organism>
<sequence length="104" mass="11776">MNLFLKCRSYEPQIKHFLNEVQQGASKILLDMKENEVGFGGDKNLSVPPQKSFLSYVTMGSVEDEVNKDWCDATHYCNDGYHCCSMYWCCPNGYACAGTLCKKV</sequence>
<keyword evidence="1" id="KW-1185">Reference proteome</keyword>
<proteinExistence type="predicted"/>
<evidence type="ECO:0000313" key="1">
    <source>
        <dbReference type="Proteomes" id="UP000887540"/>
    </source>
</evidence>
<dbReference type="WBParaSite" id="ACRNAN_scaffold4409.g26446.t1">
    <property type="protein sequence ID" value="ACRNAN_scaffold4409.g26446.t1"/>
    <property type="gene ID" value="ACRNAN_scaffold4409.g26446"/>
</dbReference>
<accession>A0A914DY30</accession>
<dbReference type="AlphaFoldDB" id="A0A914DY30"/>
<name>A0A914DY30_9BILA</name>
<protein>
    <submittedName>
        <fullName evidence="2">Granulins domain-containing protein</fullName>
    </submittedName>
</protein>
<reference evidence="2" key="1">
    <citation type="submission" date="2022-11" db="UniProtKB">
        <authorList>
            <consortium name="WormBaseParasite"/>
        </authorList>
    </citation>
    <scope>IDENTIFICATION</scope>
</reference>